<dbReference type="InterPro" id="IPR032675">
    <property type="entry name" value="LRR_dom_sf"/>
</dbReference>
<evidence type="ECO:0000313" key="3">
    <source>
        <dbReference type="Proteomes" id="UP000009168"/>
    </source>
</evidence>
<gene>
    <name evidence="2" type="ORF">TTHERM_00787110</name>
</gene>
<dbReference type="SUPFAM" id="SSF56112">
    <property type="entry name" value="Protein kinase-like (PK-like)"/>
    <property type="match status" value="1"/>
</dbReference>
<name>Q23ZF2_TETTS</name>
<dbReference type="Pfam" id="PF00069">
    <property type="entry name" value="Pkinase"/>
    <property type="match status" value="1"/>
</dbReference>
<organism evidence="2 3">
    <name type="scientific">Tetrahymena thermophila (strain SB210)</name>
    <dbReference type="NCBI Taxonomy" id="312017"/>
    <lineage>
        <taxon>Eukaryota</taxon>
        <taxon>Sar</taxon>
        <taxon>Alveolata</taxon>
        <taxon>Ciliophora</taxon>
        <taxon>Intramacronucleata</taxon>
        <taxon>Oligohymenophorea</taxon>
        <taxon>Hymenostomatida</taxon>
        <taxon>Tetrahymenina</taxon>
        <taxon>Tetrahymenidae</taxon>
        <taxon>Tetrahymena</taxon>
    </lineage>
</organism>
<dbReference type="AlphaFoldDB" id="Q23ZF2"/>
<accession>Q23ZF2</accession>
<dbReference type="RefSeq" id="XP_001022150.2">
    <property type="nucleotide sequence ID" value="XM_001022150.2"/>
</dbReference>
<dbReference type="GO" id="GO:0005524">
    <property type="term" value="F:ATP binding"/>
    <property type="evidence" value="ECO:0007669"/>
    <property type="project" value="InterPro"/>
</dbReference>
<dbReference type="STRING" id="312017.Q23ZF2"/>
<sequence>MDPQILFSQVEYKKILTFKIVSQITQILNDFSKYEEIKFIGQSPFSLIFSAYNIRKFRREAIKIVNFEPRKLEILQVVRKEAIPIKNIQKHPNIVQIYDEQFIEKEGNTFLVIVMEQYEKNLDEIMEEMRVKGQRFEFNQMIHLVITLLDGLTAIHQAGSVHRNIKASNIVLKDGVYKYSDYSLPNLCYPLLKSRYGTPMFIGPEVMKNEGYKQQTDIYCLGFLLMKMDNISLMNYNIHQGEQEEKNKLIMRIHYDAFSKNKLPEDFAINKDSFFYPFIMSMIQSNFTLRKNTKFYMEKLLIYLKDQFKPIPIIYSYKPDFDFIFQKQFKDLDETEISIKEKEIVEDQKHIFKFLNFKNEDADIINIAKHFYQKKNFYSHFCLECNNREISDKALQTLSESFKQQNNLIDIQLNFNFNNKFTDISLNSLTEQLKSHIILQRLHLNFNYNYQFTNQAVVNLFESVGNYINLKDFLLNLRGNSEFTPQAFNLLCIKLQDLQNLQKLSLIFSCQKKLKDDSMSYLASCLKFLFSLTYFNLELQCSWMVTDDGYIQLLDSIENMQKLEYLRLLFDCNKNFTNETLKKLDKTLHQLRYLKELHLSYQQNDKFQALYKEDIMEKIETKNYRVYSVQFKQNLFQNLLIQFYQTWRSNYEFRIEDYQREVEKSEIFESYQKFVV</sequence>
<dbReference type="Gene3D" id="1.10.510.10">
    <property type="entry name" value="Transferase(Phosphotransferase) domain 1"/>
    <property type="match status" value="1"/>
</dbReference>
<dbReference type="Proteomes" id="UP000009168">
    <property type="component" value="Unassembled WGS sequence"/>
</dbReference>
<protein>
    <submittedName>
        <fullName evidence="2">Serine/Threonine kinase domain protein</fullName>
    </submittedName>
</protein>
<dbReference type="Gene3D" id="3.80.10.10">
    <property type="entry name" value="Ribonuclease Inhibitor"/>
    <property type="match status" value="1"/>
</dbReference>
<dbReference type="EMBL" id="GG662552">
    <property type="protein sequence ID" value="EAS01905.2"/>
    <property type="molecule type" value="Genomic_DNA"/>
</dbReference>
<dbReference type="OrthoDB" id="4062651at2759"/>
<dbReference type="GO" id="GO:0004674">
    <property type="term" value="F:protein serine/threonine kinase activity"/>
    <property type="evidence" value="ECO:0007669"/>
    <property type="project" value="TreeGrafter"/>
</dbReference>
<feature type="domain" description="Protein kinase" evidence="1">
    <location>
        <begin position="34"/>
        <end position="304"/>
    </location>
</feature>
<proteinExistence type="predicted"/>
<keyword evidence="2" id="KW-0808">Transferase</keyword>
<dbReference type="GeneID" id="7831195"/>
<dbReference type="GO" id="GO:0005737">
    <property type="term" value="C:cytoplasm"/>
    <property type="evidence" value="ECO:0007669"/>
    <property type="project" value="TreeGrafter"/>
</dbReference>
<dbReference type="GO" id="GO:0000165">
    <property type="term" value="P:MAPK cascade"/>
    <property type="evidence" value="ECO:0007669"/>
    <property type="project" value="TreeGrafter"/>
</dbReference>
<reference evidence="3" key="1">
    <citation type="journal article" date="2006" name="PLoS Biol.">
        <title>Macronuclear genome sequence of the ciliate Tetrahymena thermophila, a model eukaryote.</title>
        <authorList>
            <person name="Eisen J.A."/>
            <person name="Coyne R.S."/>
            <person name="Wu M."/>
            <person name="Wu D."/>
            <person name="Thiagarajan M."/>
            <person name="Wortman J.R."/>
            <person name="Badger J.H."/>
            <person name="Ren Q."/>
            <person name="Amedeo P."/>
            <person name="Jones K.M."/>
            <person name="Tallon L.J."/>
            <person name="Delcher A.L."/>
            <person name="Salzberg S.L."/>
            <person name="Silva J.C."/>
            <person name="Haas B.J."/>
            <person name="Majoros W.H."/>
            <person name="Farzad M."/>
            <person name="Carlton J.M."/>
            <person name="Smith R.K. Jr."/>
            <person name="Garg J."/>
            <person name="Pearlman R.E."/>
            <person name="Karrer K.M."/>
            <person name="Sun L."/>
            <person name="Manning G."/>
            <person name="Elde N.C."/>
            <person name="Turkewitz A.P."/>
            <person name="Asai D.J."/>
            <person name="Wilkes D.E."/>
            <person name="Wang Y."/>
            <person name="Cai H."/>
            <person name="Collins K."/>
            <person name="Stewart B.A."/>
            <person name="Lee S.R."/>
            <person name="Wilamowska K."/>
            <person name="Weinberg Z."/>
            <person name="Ruzzo W.L."/>
            <person name="Wloga D."/>
            <person name="Gaertig J."/>
            <person name="Frankel J."/>
            <person name="Tsao C.-C."/>
            <person name="Gorovsky M.A."/>
            <person name="Keeling P.J."/>
            <person name="Waller R.F."/>
            <person name="Patron N.J."/>
            <person name="Cherry J.M."/>
            <person name="Stover N.A."/>
            <person name="Krieger C.J."/>
            <person name="del Toro C."/>
            <person name="Ryder H.F."/>
            <person name="Williamson S.C."/>
            <person name="Barbeau R.A."/>
            <person name="Hamilton E.P."/>
            <person name="Orias E."/>
        </authorList>
    </citation>
    <scope>NUCLEOTIDE SEQUENCE [LARGE SCALE GENOMIC DNA]</scope>
    <source>
        <strain evidence="3">SB210</strain>
    </source>
</reference>
<dbReference type="PANTHER" id="PTHR48015">
    <property type="entry name" value="SERINE/THREONINE-PROTEIN KINASE TAO"/>
    <property type="match status" value="1"/>
</dbReference>
<dbReference type="InterPro" id="IPR050285">
    <property type="entry name" value="STE20_Ser/Thr_kinase"/>
</dbReference>
<dbReference type="InParanoid" id="Q23ZF2"/>
<dbReference type="PROSITE" id="PS50011">
    <property type="entry name" value="PROTEIN_KINASE_DOM"/>
    <property type="match status" value="1"/>
</dbReference>
<dbReference type="SMART" id="SM00220">
    <property type="entry name" value="S_TKc"/>
    <property type="match status" value="1"/>
</dbReference>
<dbReference type="GO" id="GO:0043408">
    <property type="term" value="P:regulation of MAPK cascade"/>
    <property type="evidence" value="ECO:0007669"/>
    <property type="project" value="TreeGrafter"/>
</dbReference>
<evidence type="ECO:0000313" key="2">
    <source>
        <dbReference type="EMBL" id="EAS01905.2"/>
    </source>
</evidence>
<evidence type="ECO:0000259" key="1">
    <source>
        <dbReference type="PROSITE" id="PS50011"/>
    </source>
</evidence>
<dbReference type="InterPro" id="IPR000719">
    <property type="entry name" value="Prot_kinase_dom"/>
</dbReference>
<dbReference type="KEGG" id="tet:TTHERM_00787110"/>
<dbReference type="HOGENOM" id="CLU_442488_0_0_1"/>
<dbReference type="SUPFAM" id="SSF52047">
    <property type="entry name" value="RNI-like"/>
    <property type="match status" value="1"/>
</dbReference>
<keyword evidence="2" id="KW-0418">Kinase</keyword>
<keyword evidence="3" id="KW-1185">Reference proteome</keyword>
<dbReference type="PANTHER" id="PTHR48015:SF16">
    <property type="entry name" value="SERINE_THREONINE-PROTEIN KINASE SULU"/>
    <property type="match status" value="1"/>
</dbReference>
<dbReference type="InterPro" id="IPR011009">
    <property type="entry name" value="Kinase-like_dom_sf"/>
</dbReference>